<sequence>MPVDLSTIPVPAQRSSPPSFKRWLFILTLAMVICGTVTLYLWPANKPTQTPIFWYCFILIPSILWLSLFALRWLIYTFSDCINDGWDEEREWTLHKEIQRGQRYVNVLAQVAHLPQAMTSASLSMQIIAQEIVLPSTVEGSSQKVIRQARFDDIALPELERLHNRIVALLADSALQGALMQLPEPRHLTVSLLAETDEHSGHIDLSPLWARVLQTTALPATASIVQNGGLDMLDKWLDNAISGRVLLVIAVRLINEPKDGEGDAAVAMLLQTPVSGKPSSGTIARIHRPERSKTAEQLTAAVLQSLHWGDIQPEGIGQIWLTGMGCENQAQSLFSSVDVVFPTVVTAEQTCDIDIHTGLTGKVSPWLALAVAIDNATLRQCSQLAMSIPETDPLLPWFTVVHPAPVRTIKS</sequence>
<accession>A0ABN5R4Y9</accession>
<dbReference type="Proteomes" id="UP000268669">
    <property type="component" value="Chromosome"/>
</dbReference>
<keyword evidence="1" id="KW-0812">Transmembrane</keyword>
<feature type="transmembrane region" description="Helical" evidence="1">
    <location>
        <begin position="54"/>
        <end position="75"/>
    </location>
</feature>
<dbReference type="RefSeq" id="WP_057532630.1">
    <property type="nucleotide sequence ID" value="NZ_CIKF01000034.1"/>
</dbReference>
<keyword evidence="1" id="KW-1133">Transmembrane helix</keyword>
<proteinExistence type="predicted"/>
<evidence type="ECO:0000313" key="2">
    <source>
        <dbReference type="EMBL" id="AYW92043.1"/>
    </source>
</evidence>
<evidence type="ECO:0000313" key="3">
    <source>
        <dbReference type="Proteomes" id="UP000268669"/>
    </source>
</evidence>
<organism evidence="2 3">
    <name type="scientific">Yersinia pseudotuberculosis</name>
    <dbReference type="NCBI Taxonomy" id="633"/>
    <lineage>
        <taxon>Bacteria</taxon>
        <taxon>Pseudomonadati</taxon>
        <taxon>Pseudomonadota</taxon>
        <taxon>Gammaproteobacteria</taxon>
        <taxon>Enterobacterales</taxon>
        <taxon>Yersiniaceae</taxon>
        <taxon>Yersinia</taxon>
    </lineage>
</organism>
<name>A0ABN5R4Y9_YERPU</name>
<reference evidence="2" key="1">
    <citation type="submission" date="2018-11" db="EMBL/GenBank/DDBJ databases">
        <title>FDA dAtabase for Regulatory Grade micrObial Sequences (FDA-ARGOS): Supporting development and validation of Infectious Disease Dx tests.</title>
        <authorList>
            <person name="Bliska J."/>
            <person name="Cleland M.-M."/>
            <person name="Tallon L."/>
            <person name="Sadzewicz L."/>
            <person name="Zhao X."/>
            <person name="Vavikolanu K."/>
            <person name="Mehta A."/>
            <person name="Aluvathingal J."/>
            <person name="Nadendla S."/>
            <person name="Yan Y."/>
            <person name="Sichtig H."/>
        </authorList>
    </citation>
    <scope>NUCLEOTIDE SEQUENCE [LARGE SCALE GENOMIC DNA]</scope>
    <source>
        <strain evidence="2">FDAARGOS_581</strain>
    </source>
</reference>
<evidence type="ECO:0008006" key="4">
    <source>
        <dbReference type="Google" id="ProtNLM"/>
    </source>
</evidence>
<gene>
    <name evidence="2" type="ORF">EGX47_12540</name>
</gene>
<dbReference type="EMBL" id="CP033713">
    <property type="protein sequence ID" value="AYW92043.1"/>
    <property type="molecule type" value="Genomic_DNA"/>
</dbReference>
<protein>
    <recommendedName>
        <fullName evidence="4">Type VI secretion protein</fullName>
    </recommendedName>
</protein>
<feature type="transmembrane region" description="Helical" evidence="1">
    <location>
        <begin position="23"/>
        <end position="42"/>
    </location>
</feature>
<evidence type="ECO:0000256" key="1">
    <source>
        <dbReference type="SAM" id="Phobius"/>
    </source>
</evidence>
<keyword evidence="1" id="KW-0472">Membrane</keyword>
<keyword evidence="3" id="KW-1185">Reference proteome</keyword>